<organism evidence="1 2">
    <name type="scientific">Rhodococcus phage Partridge</name>
    <dbReference type="NCBI Taxonomy" id="1897441"/>
    <lineage>
        <taxon>Viruses</taxon>
        <taxon>Duplodnaviria</taxon>
        <taxon>Heunggongvirae</taxon>
        <taxon>Uroviricota</taxon>
        <taxon>Caudoviricetes</taxon>
        <taxon>Rerduovirus</taxon>
        <taxon>Rhodococcus virus Takoda</taxon>
    </lineage>
</organism>
<accession>A0A1I9S7X8</accession>
<gene>
    <name evidence="1" type="ORF">SEA_PARTRIDGE_63</name>
</gene>
<evidence type="ECO:0000313" key="1">
    <source>
        <dbReference type="EMBL" id="AOZ62884.1"/>
    </source>
</evidence>
<sequence length="70" mass="7795">MHYGFNEILETAEPIGDGYKKAVILLVEGDTAYPAISTKWVFAGSGEITYLIHPSGWHVTASDEIRKHYV</sequence>
<proteinExistence type="predicted"/>
<dbReference type="EMBL" id="KX712237">
    <property type="protein sequence ID" value="AOZ62884.1"/>
    <property type="molecule type" value="Genomic_DNA"/>
</dbReference>
<dbReference type="Proteomes" id="UP000226094">
    <property type="component" value="Segment"/>
</dbReference>
<evidence type="ECO:0000313" key="2">
    <source>
        <dbReference type="Proteomes" id="UP000226094"/>
    </source>
</evidence>
<protein>
    <submittedName>
        <fullName evidence="1">Uncharacterized protein</fullName>
    </submittedName>
</protein>
<reference evidence="1 2" key="1">
    <citation type="submission" date="2016-08" db="EMBL/GenBank/DDBJ databases">
        <authorList>
            <person name="Hancock A.M."/>
            <person name="Richers M.J."/>
            <person name="Aulds L.B."/>
            <person name="Broadway M.L."/>
            <person name="Bryant E.N."/>
            <person name="Carroll B.M."/>
            <person name="Cheathem S.K."/>
            <person name="Crawford M.B."/>
            <person name="Dicus A.P."/>
            <person name="Gates S.D."/>
            <person name="Hawkins J.N."/>
            <person name="Jeansonne R.S."/>
            <person name="Jester R.T."/>
            <person name="Kim M.J."/>
            <person name="Lambert S.B."/>
            <person name="May H.R."/>
            <person name="Nguyen A.V."/>
            <person name="Patel A.S."/>
            <person name="Pham P."/>
            <person name="Robinson K.L."/>
            <person name="Sharma S."/>
            <person name="Shrestha S."/>
            <person name="Skains R.G."/>
            <person name="Johnson L."/>
            <person name="Duong Q.-N."/>
            <person name="Jeanfreau V.G."/>
            <person name="Alonzo F.L."/>
            <person name="Wiedemeier A.M.D."/>
            <person name="Gissendanner C.R."/>
            <person name="Findley A.M."/>
            <person name="Bollivar D."/>
            <person name="Garlena R.A."/>
            <person name="Russell D.A."/>
            <person name="Pope W.H."/>
            <person name="Jacobs-Sera D."/>
            <person name="Hendrix R.W."/>
            <person name="Hatfull G.F."/>
        </authorList>
    </citation>
    <scope>NUCLEOTIDE SEQUENCE [LARGE SCALE GENOMIC DNA]</scope>
</reference>
<name>A0A1I9S7X8_9CAUD</name>